<reference evidence="2" key="1">
    <citation type="journal article" date="2016" name="Nat. Genet.">
        <title>The genome sequences of Arachis duranensis and Arachis ipaensis, the diploid ancestors of cultivated peanut.</title>
        <authorList>
            <person name="Bertioli D.J."/>
            <person name="Cannon S.B."/>
            <person name="Froenicke L."/>
            <person name="Huang G."/>
            <person name="Farmer A.D."/>
            <person name="Cannon E.K."/>
            <person name="Liu X."/>
            <person name="Gao D."/>
            <person name="Clevenger J."/>
            <person name="Dash S."/>
            <person name="Ren L."/>
            <person name="Moretzsohn M.C."/>
            <person name="Shirasawa K."/>
            <person name="Huang W."/>
            <person name="Vidigal B."/>
            <person name="Abernathy B."/>
            <person name="Chu Y."/>
            <person name="Niederhuth C.E."/>
            <person name="Umale P."/>
            <person name="Araujo A.C."/>
            <person name="Kozik A."/>
            <person name="Kim K.D."/>
            <person name="Burow M.D."/>
            <person name="Varshney R.K."/>
            <person name="Wang X."/>
            <person name="Zhang X."/>
            <person name="Barkley N."/>
            <person name="Guimaraes P.M."/>
            <person name="Isobe S."/>
            <person name="Guo B."/>
            <person name="Liao B."/>
            <person name="Stalker H.T."/>
            <person name="Schmitz R.J."/>
            <person name="Scheffler B.E."/>
            <person name="Leal-Bertioli S.C."/>
            <person name="Xun X."/>
            <person name="Jackson S.A."/>
            <person name="Michelmore R."/>
            <person name="Ozias-Akins P."/>
        </authorList>
    </citation>
    <scope>NUCLEOTIDE SEQUENCE [LARGE SCALE GENOMIC DNA]</scope>
    <source>
        <strain evidence="2">cv. V14167</strain>
    </source>
</reference>
<dbReference type="CDD" id="cd05233">
    <property type="entry name" value="SDR_c"/>
    <property type="match status" value="1"/>
</dbReference>
<organism evidence="2 3">
    <name type="scientific">Arachis duranensis</name>
    <name type="common">Wild peanut</name>
    <dbReference type="NCBI Taxonomy" id="130453"/>
    <lineage>
        <taxon>Eukaryota</taxon>
        <taxon>Viridiplantae</taxon>
        <taxon>Streptophyta</taxon>
        <taxon>Embryophyta</taxon>
        <taxon>Tracheophyta</taxon>
        <taxon>Spermatophyta</taxon>
        <taxon>Magnoliopsida</taxon>
        <taxon>eudicotyledons</taxon>
        <taxon>Gunneridae</taxon>
        <taxon>Pentapetalae</taxon>
        <taxon>rosids</taxon>
        <taxon>fabids</taxon>
        <taxon>Fabales</taxon>
        <taxon>Fabaceae</taxon>
        <taxon>Papilionoideae</taxon>
        <taxon>50 kb inversion clade</taxon>
        <taxon>dalbergioids sensu lato</taxon>
        <taxon>Dalbergieae</taxon>
        <taxon>Pterocarpus clade</taxon>
        <taxon>Arachis</taxon>
    </lineage>
</organism>
<dbReference type="KEGG" id="adu:107474519"/>
<dbReference type="FunFam" id="3.40.50.720:FF:000084">
    <property type="entry name" value="Short-chain dehydrogenase reductase"/>
    <property type="match status" value="1"/>
</dbReference>
<gene>
    <name evidence="3" type="primary">LOC107474519</name>
</gene>
<dbReference type="PANTHER" id="PTHR44375">
    <property type="entry name" value="BETA-KETOACYL-ACP REDUCTASE-LIKE PROTEIN-RELATED"/>
    <property type="match status" value="1"/>
</dbReference>
<evidence type="ECO:0000313" key="3">
    <source>
        <dbReference type="RefSeq" id="XP_015949630.2"/>
    </source>
</evidence>
<accession>A0A6P4CDW6</accession>
<dbReference type="SUPFAM" id="SSF51735">
    <property type="entry name" value="NAD(P)-binding Rossmann-fold domains"/>
    <property type="match status" value="1"/>
</dbReference>
<dbReference type="RefSeq" id="XP_015949630.2">
    <property type="nucleotide sequence ID" value="XM_016094144.3"/>
</dbReference>
<dbReference type="Proteomes" id="UP000515211">
    <property type="component" value="Chromosome 2"/>
</dbReference>
<name>A0A6P4CDW6_ARADU</name>
<dbReference type="Pfam" id="PF00106">
    <property type="entry name" value="adh_short"/>
    <property type="match status" value="1"/>
</dbReference>
<evidence type="ECO:0000256" key="1">
    <source>
        <dbReference type="RuleBase" id="RU000363"/>
    </source>
</evidence>
<sequence>MITNGVSALLFQYNSLSSLLRSQSFHPQATKSPSLLSRQLRHSPGLAATATPAICSPASASKLILCPCLAALLSLLCSPLSFFTTDSIEAPKLLMASQLEPWNYLAGKVVMVTGASSGLGRDFCLDLARAGCRIVAAARRVDRLKSLCDEINRMTTPLGRGSDDGALRAAAAELDVTADGATIEKYVEKAWNAFGHIDALINNAGLRGNVKPAWELPEEEWNQVFKTNVTGTWLVSKYVCLRMRAAKIKGSIINISSIAGDNRGQLPGGVAYASSKAGVNMLTKVMALELGVHKIRVNSISPGLFKSEITEKLMEKDWLNQVAMKTVPLRTYGTSDPALTTLVRYLVHDSSDYVTGNNFIVDAGTTLPGVPIYSSL</sequence>
<protein>
    <submittedName>
        <fullName evidence="3">Uncharacterized protein LOC107474519</fullName>
    </submittedName>
</protein>
<dbReference type="Gene3D" id="3.40.50.720">
    <property type="entry name" value="NAD(P)-binding Rossmann-like Domain"/>
    <property type="match status" value="1"/>
</dbReference>
<keyword evidence="2" id="KW-1185">Reference proteome</keyword>
<reference evidence="3" key="2">
    <citation type="submission" date="2025-08" db="UniProtKB">
        <authorList>
            <consortium name="RefSeq"/>
        </authorList>
    </citation>
    <scope>IDENTIFICATION</scope>
    <source>
        <tissue evidence="3">Whole plant</tissue>
    </source>
</reference>
<dbReference type="InterPro" id="IPR002347">
    <property type="entry name" value="SDR_fam"/>
</dbReference>
<comment type="similarity">
    <text evidence="1">Belongs to the short-chain dehydrogenases/reductases (SDR) family.</text>
</comment>
<dbReference type="PROSITE" id="PS00061">
    <property type="entry name" value="ADH_SHORT"/>
    <property type="match status" value="1"/>
</dbReference>
<dbReference type="PRINTS" id="PR00080">
    <property type="entry name" value="SDRFAMILY"/>
</dbReference>
<dbReference type="PRINTS" id="PR00081">
    <property type="entry name" value="GDHRDH"/>
</dbReference>
<dbReference type="InterPro" id="IPR020904">
    <property type="entry name" value="Sc_DH/Rdtase_CS"/>
</dbReference>
<dbReference type="PANTHER" id="PTHR44375:SF2">
    <property type="entry name" value="BETA-KETOACYL-ACP REDUCTASE-LIKE PROTEIN-RELATED"/>
    <property type="match status" value="1"/>
</dbReference>
<proteinExistence type="inferred from homology"/>
<dbReference type="GeneID" id="107474519"/>
<dbReference type="InterPro" id="IPR036291">
    <property type="entry name" value="NAD(P)-bd_dom_sf"/>
</dbReference>
<dbReference type="AlphaFoldDB" id="A0A6P4CDW6"/>
<evidence type="ECO:0000313" key="2">
    <source>
        <dbReference type="Proteomes" id="UP000515211"/>
    </source>
</evidence>